<dbReference type="InterPro" id="IPR015676">
    <property type="entry name" value="Tob1/2"/>
</dbReference>
<dbReference type="Gene3D" id="3.90.640.90">
    <property type="entry name" value="Anti-proliferative protein, N-terminal domain"/>
    <property type="match status" value="1"/>
</dbReference>
<keyword evidence="5" id="KW-1185">Reference proteome</keyword>
<organism evidence="4 5">
    <name type="scientific">Caligus rogercresseyi</name>
    <name type="common">Sea louse</name>
    <dbReference type="NCBI Taxonomy" id="217165"/>
    <lineage>
        <taxon>Eukaryota</taxon>
        <taxon>Metazoa</taxon>
        <taxon>Ecdysozoa</taxon>
        <taxon>Arthropoda</taxon>
        <taxon>Crustacea</taxon>
        <taxon>Multicrustacea</taxon>
        <taxon>Hexanauplia</taxon>
        <taxon>Copepoda</taxon>
        <taxon>Siphonostomatoida</taxon>
        <taxon>Caligidae</taxon>
        <taxon>Caligus</taxon>
    </lineage>
</organism>
<accession>A0A7T8HN86</accession>
<gene>
    <name evidence="4" type="ORF">FKW44_004781</name>
</gene>
<dbReference type="Proteomes" id="UP000595437">
    <property type="component" value="Chromosome 3"/>
</dbReference>
<evidence type="ECO:0000256" key="2">
    <source>
        <dbReference type="ARBA" id="ARBA00022553"/>
    </source>
</evidence>
<evidence type="ECO:0000313" key="5">
    <source>
        <dbReference type="Proteomes" id="UP000595437"/>
    </source>
</evidence>
<comment type="similarity">
    <text evidence="1">Belongs to the BTG family.</text>
</comment>
<keyword evidence="2" id="KW-0597">Phosphoprotein</keyword>
<sequence>MHVEIKYAQNFVLHFLYNKLPRRRVNLFGEELESALRDSLRTTGTRTDSP</sequence>
<dbReference type="OrthoDB" id="19928at2759"/>
<name>A0A7T8HN86_CALRO</name>
<dbReference type="PANTHER" id="PTHR17537:SF5">
    <property type="entry name" value="TRANSDUCER OF ERBB2, ISOFORM A"/>
    <property type="match status" value="1"/>
</dbReference>
<evidence type="ECO:0000256" key="1">
    <source>
        <dbReference type="ARBA" id="ARBA00007989"/>
    </source>
</evidence>
<dbReference type="EMBL" id="CP045892">
    <property type="protein sequence ID" value="QQP52590.1"/>
    <property type="molecule type" value="Genomic_DNA"/>
</dbReference>
<evidence type="ECO:0000259" key="3">
    <source>
        <dbReference type="Pfam" id="PF07742"/>
    </source>
</evidence>
<evidence type="ECO:0000313" key="4">
    <source>
        <dbReference type="EMBL" id="QQP52590.1"/>
    </source>
</evidence>
<dbReference type="AlphaFoldDB" id="A0A7T8HN86"/>
<feature type="domain" description="Anti-proliferative protein" evidence="3">
    <location>
        <begin position="1"/>
        <end position="39"/>
    </location>
</feature>
<dbReference type="Pfam" id="PF07742">
    <property type="entry name" value="BTG"/>
    <property type="match status" value="1"/>
</dbReference>
<proteinExistence type="inferred from homology"/>
<reference evidence="5" key="1">
    <citation type="submission" date="2021-01" db="EMBL/GenBank/DDBJ databases">
        <title>Caligus Genome Assembly.</title>
        <authorList>
            <person name="Gallardo-Escarate C."/>
        </authorList>
    </citation>
    <scope>NUCLEOTIDE SEQUENCE [LARGE SCALE GENOMIC DNA]</scope>
</reference>
<dbReference type="GO" id="GO:0005634">
    <property type="term" value="C:nucleus"/>
    <property type="evidence" value="ECO:0007669"/>
    <property type="project" value="TreeGrafter"/>
</dbReference>
<dbReference type="PANTHER" id="PTHR17537">
    <property type="entry name" value="TRANSDUCER OF ERBB2 TOB"/>
    <property type="match status" value="1"/>
</dbReference>
<dbReference type="InterPro" id="IPR002087">
    <property type="entry name" value="Anti_prolifrtn"/>
</dbReference>
<dbReference type="GO" id="GO:0005737">
    <property type="term" value="C:cytoplasm"/>
    <property type="evidence" value="ECO:0007669"/>
    <property type="project" value="TreeGrafter"/>
</dbReference>
<dbReference type="SUPFAM" id="SSF160696">
    <property type="entry name" value="BTG domain-like"/>
    <property type="match status" value="1"/>
</dbReference>
<protein>
    <recommendedName>
        <fullName evidence="3">Anti-proliferative protein domain-containing protein</fullName>
    </recommendedName>
</protein>
<dbReference type="InterPro" id="IPR036054">
    <property type="entry name" value="BTG-like_sf"/>
</dbReference>
<dbReference type="GO" id="GO:0003714">
    <property type="term" value="F:transcription corepressor activity"/>
    <property type="evidence" value="ECO:0007669"/>
    <property type="project" value="TreeGrafter"/>
</dbReference>